<proteinExistence type="predicted"/>
<dbReference type="GO" id="GO:0004368">
    <property type="term" value="F:glycerol-3-phosphate dehydrogenase (quinone) activity"/>
    <property type="evidence" value="ECO:0007669"/>
    <property type="project" value="UniProtKB-EC"/>
</dbReference>
<organism evidence="3 4">
    <name type="scientific">Faecalicoccus acidiformans</name>
    <dbReference type="NCBI Taxonomy" id="915173"/>
    <lineage>
        <taxon>Bacteria</taxon>
        <taxon>Bacillati</taxon>
        <taxon>Bacillota</taxon>
        <taxon>Erysipelotrichia</taxon>
        <taxon>Erysipelotrichales</taxon>
        <taxon>Erysipelotrichaceae</taxon>
        <taxon>Faecalicoccus</taxon>
    </lineage>
</organism>
<accession>A0A7W8FZZ7</accession>
<protein>
    <submittedName>
        <fullName evidence="3">Glycerol-3-phosphate dehydrogenase</fullName>
        <ecNumber evidence="3">1.1.5.3</ecNumber>
    </submittedName>
</protein>
<dbReference type="InterPro" id="IPR041854">
    <property type="entry name" value="BFD-like_2Fe2S-bd_dom_sf"/>
</dbReference>
<reference evidence="3 4" key="1">
    <citation type="submission" date="2020-08" db="EMBL/GenBank/DDBJ databases">
        <title>Genomic Encyclopedia of Type Strains, Phase IV (KMG-IV): sequencing the most valuable type-strain genomes for metagenomic binning, comparative biology and taxonomic classification.</title>
        <authorList>
            <person name="Goeker M."/>
        </authorList>
    </citation>
    <scope>NUCLEOTIDE SEQUENCE [LARGE SCALE GENOMIC DNA]</scope>
    <source>
        <strain evidence="3 4">DSM 26963</strain>
    </source>
</reference>
<dbReference type="PANTHER" id="PTHR42720">
    <property type="entry name" value="GLYCEROL-3-PHOSPHATE DEHYDROGENASE"/>
    <property type="match status" value="1"/>
</dbReference>
<dbReference type="Gene3D" id="3.50.50.60">
    <property type="entry name" value="FAD/NAD(P)-binding domain"/>
    <property type="match status" value="1"/>
</dbReference>
<dbReference type="Pfam" id="PF01266">
    <property type="entry name" value="DAO"/>
    <property type="match status" value="1"/>
</dbReference>
<dbReference type="EC" id="1.1.5.3" evidence="3"/>
<dbReference type="SUPFAM" id="SSF51905">
    <property type="entry name" value="FAD/NAD(P)-binding domain"/>
    <property type="match status" value="1"/>
</dbReference>
<evidence type="ECO:0000313" key="4">
    <source>
        <dbReference type="Proteomes" id="UP000521313"/>
    </source>
</evidence>
<dbReference type="EMBL" id="JACHHD010000017">
    <property type="protein sequence ID" value="MBB5185527.1"/>
    <property type="molecule type" value="Genomic_DNA"/>
</dbReference>
<dbReference type="SUPFAM" id="SSF54373">
    <property type="entry name" value="FAD-linked reductases, C-terminal domain"/>
    <property type="match status" value="1"/>
</dbReference>
<feature type="domain" description="BFD-like [2Fe-2S]-binding" evidence="2">
    <location>
        <begin position="399"/>
        <end position="453"/>
    </location>
</feature>
<dbReference type="InterPro" id="IPR007419">
    <property type="entry name" value="BFD-like_2Fe2S-bd_dom"/>
</dbReference>
<evidence type="ECO:0000259" key="2">
    <source>
        <dbReference type="Pfam" id="PF04324"/>
    </source>
</evidence>
<dbReference type="InterPro" id="IPR036188">
    <property type="entry name" value="FAD/NAD-bd_sf"/>
</dbReference>
<dbReference type="AlphaFoldDB" id="A0A7W8FZZ7"/>
<feature type="domain" description="FAD dependent oxidoreductase" evidence="1">
    <location>
        <begin position="5"/>
        <end position="355"/>
    </location>
</feature>
<keyword evidence="3" id="KW-0560">Oxidoreductase</keyword>
<dbReference type="InterPro" id="IPR006076">
    <property type="entry name" value="FAD-dep_OxRdtase"/>
</dbReference>
<dbReference type="Gene3D" id="3.30.9.10">
    <property type="entry name" value="D-Amino Acid Oxidase, subunit A, domain 2"/>
    <property type="match status" value="1"/>
</dbReference>
<sequence>MLNHDIVIIGAGVSGSAIARELSRYDLDIVVLEKQEDICSGTSKANSGIIHAGYDAPEGSLMASLNVEGNAMMDSWSEELDIPFQRIGSLVVCLEEEGMPFLEKLYQRGIKNGVPHLEIIDRQRLKQLEPHIAQDAVGALYAPSAGIVCPFELNLAMAENAVQNGVRFLFDAEVLSIDKIDQGFCVLTSKGKVLTKHVINAAGVHADTIHNMVSMQKMEIIPRKGEYVLLDKKAGKHVRHTIFQLPTKMGKGVLVTPTIHGNLLVGPTSEDVQDKEALNTTEKGLRDVIEKAKKTVQDLPMHMIITSFAGLRAHHPAHEFIIEEVKDVPGFIDVAGIESPGLSSCPAIGKKVAKWFQEKYDLVQKSDFQPRRKGLNHLYAINSHQKNALIQKDPRYGNIVCRCEMISEGEIVEAIHRPIPARSLDGVKRRVRAGMGRCQGGFCLPKVVEILAREQDGKTAKEITKSGKNSYFIAGNNKEDLL</sequence>
<dbReference type="InterPro" id="IPR052745">
    <property type="entry name" value="G3P_Oxidase/Oxidoreductase"/>
</dbReference>
<dbReference type="PANTHER" id="PTHR42720:SF1">
    <property type="entry name" value="GLYCEROL 3-PHOSPHATE OXIDASE"/>
    <property type="match status" value="1"/>
</dbReference>
<dbReference type="RefSeq" id="WP_183376569.1">
    <property type="nucleotide sequence ID" value="NZ_JACHHD010000017.1"/>
</dbReference>
<dbReference type="Proteomes" id="UP000521313">
    <property type="component" value="Unassembled WGS sequence"/>
</dbReference>
<dbReference type="CDD" id="cd19946">
    <property type="entry name" value="GlpA-like_Fer2_BFD-like"/>
    <property type="match status" value="1"/>
</dbReference>
<comment type="caution">
    <text evidence="3">The sequence shown here is derived from an EMBL/GenBank/DDBJ whole genome shotgun (WGS) entry which is preliminary data.</text>
</comment>
<evidence type="ECO:0000259" key="1">
    <source>
        <dbReference type="Pfam" id="PF01266"/>
    </source>
</evidence>
<evidence type="ECO:0000313" key="3">
    <source>
        <dbReference type="EMBL" id="MBB5185527.1"/>
    </source>
</evidence>
<dbReference type="Pfam" id="PF04324">
    <property type="entry name" value="Fer2_BFD"/>
    <property type="match status" value="1"/>
</dbReference>
<name>A0A7W8FZZ7_9FIRM</name>
<dbReference type="Gene3D" id="1.10.10.1100">
    <property type="entry name" value="BFD-like [2Fe-2S]-binding domain"/>
    <property type="match status" value="1"/>
</dbReference>
<gene>
    <name evidence="3" type="ORF">HNQ43_001591</name>
</gene>